<dbReference type="InterPro" id="IPR006697">
    <property type="entry name" value="RecC"/>
</dbReference>
<keyword evidence="2" id="KW-0547">Nucleotide-binding</keyword>
<dbReference type="PIRSF" id="PIRSF000980">
    <property type="entry name" value="RecC"/>
    <property type="match status" value="1"/>
</dbReference>
<dbReference type="GO" id="GO:0009338">
    <property type="term" value="C:exodeoxyribonuclease V complex"/>
    <property type="evidence" value="ECO:0007669"/>
    <property type="project" value="InterPro"/>
</dbReference>
<evidence type="ECO:0000256" key="9">
    <source>
        <dbReference type="ARBA" id="ARBA00023204"/>
    </source>
</evidence>
<dbReference type="InterPro" id="IPR041500">
    <property type="entry name" value="RecC_C"/>
</dbReference>
<evidence type="ECO:0000259" key="10">
    <source>
        <dbReference type="Pfam" id="PF17946"/>
    </source>
</evidence>
<evidence type="ECO:0000256" key="1">
    <source>
        <dbReference type="ARBA" id="ARBA00022722"/>
    </source>
</evidence>
<keyword evidence="1" id="KW-0540">Nuclease</keyword>
<dbReference type="InterPro" id="IPR013986">
    <property type="entry name" value="DExx_box_DNA_helicase_dom_sf"/>
</dbReference>
<evidence type="ECO:0000256" key="2">
    <source>
        <dbReference type="ARBA" id="ARBA00022741"/>
    </source>
</evidence>
<keyword evidence="7" id="KW-0067">ATP-binding</keyword>
<dbReference type="Pfam" id="PF04257">
    <property type="entry name" value="Exonuc_V_gamma"/>
    <property type="match status" value="1"/>
</dbReference>
<evidence type="ECO:0000256" key="7">
    <source>
        <dbReference type="ARBA" id="ARBA00022840"/>
    </source>
</evidence>
<dbReference type="Gene3D" id="3.40.50.10930">
    <property type="match status" value="1"/>
</dbReference>
<dbReference type="EMBL" id="FNGU01000001">
    <property type="protein sequence ID" value="SDL51141.1"/>
    <property type="molecule type" value="Genomic_DNA"/>
</dbReference>
<dbReference type="RefSeq" id="WP_074669471.1">
    <property type="nucleotide sequence ID" value="NZ_FNGU01000001.1"/>
</dbReference>
<dbReference type="GO" id="GO:0008854">
    <property type="term" value="F:exodeoxyribonuclease V activity"/>
    <property type="evidence" value="ECO:0007669"/>
    <property type="project" value="InterPro"/>
</dbReference>
<proteinExistence type="inferred from homology"/>
<dbReference type="PANTHER" id="PTHR30591">
    <property type="entry name" value="RECBCD ENZYME SUBUNIT RECC"/>
    <property type="match status" value="1"/>
</dbReference>
<dbReference type="CDD" id="cd22353">
    <property type="entry name" value="RecC_C-like"/>
    <property type="match status" value="1"/>
</dbReference>
<evidence type="ECO:0000313" key="11">
    <source>
        <dbReference type="EMBL" id="SDL51141.1"/>
    </source>
</evidence>
<keyword evidence="8" id="KW-0238">DNA-binding</keyword>
<name>A0A1G9KN52_9BACT</name>
<dbReference type="OrthoDB" id="9762834at2"/>
<sequence length="1082" mass="121079">MSAFRLFLSNRLELLFDELAQVVQASAASPLTPEIIVVQSRGMQRWLSLRLAERFGVWANDHRSFPFPNAFIWESFRAALPNLAEKSLFDPGPLTWRILARLPDLLEGPEFAPVRAYFGASADPLKSYQFARRLADLFDQYAVYRPDLLRTWERRSEEPEQAWQAQLWRELAAPSAGPHKAAILHDFLAAARGGDFPTAHLPHRVAVFGIPAMPPMHLAVFEALSAHLDVNLFLLNPSREYWGDIVSAREAAKRKQQLSFDDYLAADLHLGSGHPLLASLGGLGRDFFRLLLDRLDFEEHQCFSEPCEDSLLHALQSDILLLRDRPDGNAPLLTLDAGDRSVQVHCCHGPLREMEVLHDQLLDLFARHGDLRPNDVLVMIPDVEAYAPYISAVFEGEDQEVPRIPFRIADRGLRAQSAVVETFLKLPALVGSRFGAAQVLDILETPAVSARFGLAPADLDQVRAWVRDTRIRWGIDAADRQRQDLPAYGENSWRAGLERLLLGYALPEEGGLFAGILPRDAVSGGDARVLGYFLDFIEALFDLAANLERARSPREWAECFEELLTQFFDPGEAELELEEIRRALRELRETSRLAAFHEPLPLEVIREHLAGLLERSGSAQGFLAGGVTFCALLPMRSIPFRVIVLSGMNDGAFPRAERPAGFDLMARHPQPGDRSLRREDRYLFLEALVSARDYFILTYVGQNARDNSIAPPSVLVSELLDCIDRGFRLGAGPARDQLLCMHPLQAFHPAYFTADSRLFSYARANCEALAARAAGARVSTVLTPTALPLPAEAVAEIEVQGLIRFLRHPQRFFLEERLGIRLFAGEEALEERETLELGGLERYQVMTELISDHLEQRPDETAYRRYRARALLPPGVPGQTVFADLDSAAQDFVAKLAPLRDETSHPLDVDLALTVGRLHGRIALGGVNGPLRYRYARLKARDRLEAWVAHLVACAHREEAGCETLLVGSEQLCRFGVVPPEQARIWLSELLELYREGLCRVLPFFPESSAAFAAGVLAPKPLEVALEKARKIWEGSDHSRGEGADAWLRYSLRGAEPFTPEFRDLALRIYGPLLDAQEEETL</sequence>
<keyword evidence="4" id="KW-0378">Hydrolase</keyword>
<dbReference type="InterPro" id="IPR011335">
    <property type="entry name" value="Restrct_endonuc-II-like"/>
</dbReference>
<dbReference type="SUPFAM" id="SSF52540">
    <property type="entry name" value="P-loop containing nucleoside triphosphate hydrolases"/>
    <property type="match status" value="2"/>
</dbReference>
<dbReference type="Gene3D" id="1.10.10.160">
    <property type="match status" value="1"/>
</dbReference>
<gene>
    <name evidence="11" type="ORF">SAMN05660860_00816</name>
</gene>
<dbReference type="GO" id="GO:0005524">
    <property type="term" value="F:ATP binding"/>
    <property type="evidence" value="ECO:0007669"/>
    <property type="project" value="UniProtKB-KW"/>
</dbReference>
<dbReference type="InterPro" id="IPR027417">
    <property type="entry name" value="P-loop_NTPase"/>
</dbReference>
<dbReference type="Pfam" id="PF17946">
    <property type="entry name" value="RecC_C"/>
    <property type="match status" value="1"/>
</dbReference>
<reference evidence="11 12" key="1">
    <citation type="submission" date="2016-10" db="EMBL/GenBank/DDBJ databases">
        <authorList>
            <person name="de Groot N.N."/>
        </authorList>
    </citation>
    <scope>NUCLEOTIDE SEQUENCE [LARGE SCALE GENOMIC DNA]</scope>
    <source>
        <strain evidence="11 12">DSM 17813</strain>
    </source>
</reference>
<evidence type="ECO:0000256" key="5">
    <source>
        <dbReference type="ARBA" id="ARBA00022806"/>
    </source>
</evidence>
<dbReference type="Gene3D" id="1.10.10.990">
    <property type="match status" value="1"/>
</dbReference>
<dbReference type="AlphaFoldDB" id="A0A1G9KN52"/>
<dbReference type="Proteomes" id="UP000182146">
    <property type="component" value="Unassembled WGS sequence"/>
</dbReference>
<keyword evidence="3" id="KW-0227">DNA damage</keyword>
<dbReference type="GO" id="GO:0004386">
    <property type="term" value="F:helicase activity"/>
    <property type="evidence" value="ECO:0007669"/>
    <property type="project" value="UniProtKB-KW"/>
</dbReference>
<dbReference type="GO" id="GO:0003677">
    <property type="term" value="F:DNA binding"/>
    <property type="evidence" value="ECO:0007669"/>
    <property type="project" value="UniProtKB-KW"/>
</dbReference>
<evidence type="ECO:0000256" key="6">
    <source>
        <dbReference type="ARBA" id="ARBA00022839"/>
    </source>
</evidence>
<dbReference type="Gene3D" id="3.40.50.300">
    <property type="entry name" value="P-loop containing nucleotide triphosphate hydrolases"/>
    <property type="match status" value="2"/>
</dbReference>
<dbReference type="PANTHER" id="PTHR30591:SF1">
    <property type="entry name" value="RECBCD ENZYME SUBUNIT RECC"/>
    <property type="match status" value="1"/>
</dbReference>
<feature type="domain" description="RecC C-terminal" evidence="10">
    <location>
        <begin position="795"/>
        <end position="1014"/>
    </location>
</feature>
<evidence type="ECO:0000256" key="4">
    <source>
        <dbReference type="ARBA" id="ARBA00022801"/>
    </source>
</evidence>
<dbReference type="GO" id="GO:0006281">
    <property type="term" value="P:DNA repair"/>
    <property type="evidence" value="ECO:0007669"/>
    <property type="project" value="UniProtKB-KW"/>
</dbReference>
<keyword evidence="9" id="KW-0234">DNA repair</keyword>
<dbReference type="SUPFAM" id="SSF52980">
    <property type="entry name" value="Restriction endonuclease-like"/>
    <property type="match status" value="1"/>
</dbReference>
<organism evidence="11 12">
    <name type="scientific">Geoalkalibacter ferrihydriticus</name>
    <dbReference type="NCBI Taxonomy" id="392333"/>
    <lineage>
        <taxon>Bacteria</taxon>
        <taxon>Pseudomonadati</taxon>
        <taxon>Thermodesulfobacteriota</taxon>
        <taxon>Desulfuromonadia</taxon>
        <taxon>Desulfuromonadales</taxon>
        <taxon>Geoalkalibacteraceae</taxon>
        <taxon>Geoalkalibacter</taxon>
    </lineage>
</organism>
<evidence type="ECO:0000256" key="3">
    <source>
        <dbReference type="ARBA" id="ARBA00022763"/>
    </source>
</evidence>
<evidence type="ECO:0000256" key="8">
    <source>
        <dbReference type="ARBA" id="ARBA00023125"/>
    </source>
</evidence>
<dbReference type="STRING" id="392333.SAMN05660860_00816"/>
<accession>A0A1G9KN52</accession>
<keyword evidence="5 11" id="KW-0347">Helicase</keyword>
<protein>
    <submittedName>
        <fullName evidence="11">DNA helicase/exodeoxyribonuclease V, gamma subunit</fullName>
    </submittedName>
</protein>
<dbReference type="HAMAP" id="MF_01486">
    <property type="entry name" value="RecC"/>
    <property type="match status" value="1"/>
</dbReference>
<evidence type="ECO:0000313" key="12">
    <source>
        <dbReference type="Proteomes" id="UP000182146"/>
    </source>
</evidence>
<dbReference type="NCBIfam" id="TIGR01450">
    <property type="entry name" value="recC"/>
    <property type="match status" value="1"/>
</dbReference>
<keyword evidence="6" id="KW-0269">Exonuclease</keyword>
<dbReference type="GO" id="GO:0006310">
    <property type="term" value="P:DNA recombination"/>
    <property type="evidence" value="ECO:0007669"/>
    <property type="project" value="TreeGrafter"/>
</dbReference>